<dbReference type="Pfam" id="PF00155">
    <property type="entry name" value="Aminotran_1_2"/>
    <property type="match status" value="1"/>
</dbReference>
<dbReference type="HOGENOM" id="CLU_015846_11_2_7"/>
<evidence type="ECO:0000256" key="9">
    <source>
        <dbReference type="ARBA" id="ARBA00032610"/>
    </source>
</evidence>
<dbReference type="eggNOG" id="COG0156">
    <property type="taxonomic scope" value="Bacteria"/>
</dbReference>
<dbReference type="PROSITE" id="PS00599">
    <property type="entry name" value="AA_TRANSFER_CLASS_2"/>
    <property type="match status" value="1"/>
</dbReference>
<keyword evidence="6" id="KW-0808">Transferase</keyword>
<dbReference type="GO" id="GO:0009102">
    <property type="term" value="P:biotin biosynthetic process"/>
    <property type="evidence" value="ECO:0007669"/>
    <property type="project" value="UniProtKB-KW"/>
</dbReference>
<proteinExistence type="inferred from homology"/>
<evidence type="ECO:0000256" key="11">
    <source>
        <dbReference type="ARBA" id="ARBA00047715"/>
    </source>
</evidence>
<dbReference type="EMBL" id="CP003985">
    <property type="protein sequence ID" value="AGF79922.1"/>
    <property type="molecule type" value="Genomic_DNA"/>
</dbReference>
<dbReference type="PATRIC" id="fig|1167006.5.peg.3665"/>
<keyword evidence="15" id="KW-1185">Reference proteome</keyword>
<dbReference type="InterPro" id="IPR001917">
    <property type="entry name" value="Aminotrans_II_pyridoxalP_BS"/>
</dbReference>
<dbReference type="Proteomes" id="UP000011721">
    <property type="component" value="Chromosome"/>
</dbReference>
<comment type="cofactor">
    <cofactor evidence="1 12">
        <name>pyridoxal 5'-phosphate</name>
        <dbReference type="ChEBI" id="CHEBI:597326"/>
    </cofactor>
</comment>
<evidence type="ECO:0000256" key="6">
    <source>
        <dbReference type="ARBA" id="ARBA00022679"/>
    </source>
</evidence>
<dbReference type="PANTHER" id="PTHR13693:SF100">
    <property type="entry name" value="8-AMINO-7-OXONONANOATE SYNTHASE"/>
    <property type="match status" value="1"/>
</dbReference>
<evidence type="ECO:0000256" key="8">
    <source>
        <dbReference type="ARBA" id="ARBA00022898"/>
    </source>
</evidence>
<organism evidence="14 15">
    <name type="scientific">Desulfocapsa sulfexigens (strain DSM 10523 / SB164P1)</name>
    <dbReference type="NCBI Taxonomy" id="1167006"/>
    <lineage>
        <taxon>Bacteria</taxon>
        <taxon>Pseudomonadati</taxon>
        <taxon>Thermodesulfobacteriota</taxon>
        <taxon>Desulfobulbia</taxon>
        <taxon>Desulfobulbales</taxon>
        <taxon>Desulfocapsaceae</taxon>
        <taxon>Desulfocapsa</taxon>
    </lineage>
</organism>
<dbReference type="Gene3D" id="3.40.640.10">
    <property type="entry name" value="Type I PLP-dependent aspartate aminotransferase-like (Major domain)"/>
    <property type="match status" value="1"/>
</dbReference>
<dbReference type="STRING" id="1167006.UWK_03405"/>
<comment type="catalytic activity">
    <reaction evidence="11">
        <text>6-carboxyhexanoyl-[ACP] + L-alanine + H(+) = (8S)-8-amino-7-oxononanoate + holo-[ACP] + CO2</text>
        <dbReference type="Rhea" id="RHEA:42288"/>
        <dbReference type="Rhea" id="RHEA-COMP:9685"/>
        <dbReference type="Rhea" id="RHEA-COMP:9955"/>
        <dbReference type="ChEBI" id="CHEBI:15378"/>
        <dbReference type="ChEBI" id="CHEBI:16526"/>
        <dbReference type="ChEBI" id="CHEBI:57972"/>
        <dbReference type="ChEBI" id="CHEBI:64479"/>
        <dbReference type="ChEBI" id="CHEBI:78846"/>
        <dbReference type="ChEBI" id="CHEBI:149468"/>
        <dbReference type="EC" id="2.3.1.47"/>
    </reaction>
</comment>
<evidence type="ECO:0000256" key="12">
    <source>
        <dbReference type="RuleBase" id="RU003693"/>
    </source>
</evidence>
<dbReference type="SUPFAM" id="SSF53383">
    <property type="entry name" value="PLP-dependent transferases"/>
    <property type="match status" value="1"/>
</dbReference>
<evidence type="ECO:0000256" key="2">
    <source>
        <dbReference type="ARBA" id="ARBA00004746"/>
    </source>
</evidence>
<evidence type="ECO:0000256" key="10">
    <source>
        <dbReference type="ARBA" id="ARBA00033381"/>
    </source>
</evidence>
<protein>
    <recommendedName>
        <fullName evidence="5">8-amino-7-oxononanoate synthase</fullName>
        <ecNumber evidence="5">2.3.1.47</ecNumber>
    </recommendedName>
    <alternativeName>
        <fullName evidence="9">7-keto-8-amino-pelargonic acid synthase</fullName>
    </alternativeName>
    <alternativeName>
        <fullName evidence="10">8-amino-7-ketopelargonate synthase</fullName>
    </alternativeName>
</protein>
<comment type="subunit">
    <text evidence="4">Homodimer.</text>
</comment>
<evidence type="ECO:0000256" key="3">
    <source>
        <dbReference type="ARBA" id="ARBA00010008"/>
    </source>
</evidence>
<dbReference type="InterPro" id="IPR015422">
    <property type="entry name" value="PyrdxlP-dep_Trfase_small"/>
</dbReference>
<dbReference type="Gene3D" id="3.90.1150.10">
    <property type="entry name" value="Aspartate Aminotransferase, domain 1"/>
    <property type="match status" value="1"/>
</dbReference>
<feature type="domain" description="Aminotransferase class I/classII large" evidence="13">
    <location>
        <begin position="37"/>
        <end position="379"/>
    </location>
</feature>
<dbReference type="AlphaFoldDB" id="M1PEC3"/>
<name>M1PEC3_DESSD</name>
<dbReference type="GO" id="GO:0008710">
    <property type="term" value="F:8-amino-7-oxononanoate synthase activity"/>
    <property type="evidence" value="ECO:0007669"/>
    <property type="project" value="UniProtKB-EC"/>
</dbReference>
<evidence type="ECO:0000313" key="15">
    <source>
        <dbReference type="Proteomes" id="UP000011721"/>
    </source>
</evidence>
<evidence type="ECO:0000313" key="14">
    <source>
        <dbReference type="EMBL" id="AGF79922.1"/>
    </source>
</evidence>
<dbReference type="InterPro" id="IPR015424">
    <property type="entry name" value="PyrdxlP-dep_Trfase"/>
</dbReference>
<dbReference type="PANTHER" id="PTHR13693">
    <property type="entry name" value="CLASS II AMINOTRANSFERASE/8-AMINO-7-OXONONANOATE SYNTHASE"/>
    <property type="match status" value="1"/>
</dbReference>
<evidence type="ECO:0000259" key="13">
    <source>
        <dbReference type="Pfam" id="PF00155"/>
    </source>
</evidence>
<keyword evidence="7" id="KW-0093">Biotin biosynthesis</keyword>
<dbReference type="RefSeq" id="WP_015405604.1">
    <property type="nucleotide sequence ID" value="NC_020304.1"/>
</dbReference>
<reference evidence="15" key="1">
    <citation type="journal article" date="2013" name="Stand. Genomic Sci.">
        <title>Complete genome sequence of Desulfocapsa sulfexigens, a marine deltaproteobacterium specialized in disproportionating inorganic sulfur compounds.</title>
        <authorList>
            <person name="Finster K.W."/>
            <person name="Kjeldsen K.U."/>
            <person name="Kube M."/>
            <person name="Reinhardt R."/>
            <person name="Mussmann M."/>
            <person name="Amann R."/>
            <person name="Schreiber L."/>
        </authorList>
    </citation>
    <scope>NUCLEOTIDE SEQUENCE [LARGE SCALE GENOMIC DNA]</scope>
    <source>
        <strain evidence="15">DSM 10523 / SB164P1</strain>
    </source>
</reference>
<evidence type="ECO:0000256" key="4">
    <source>
        <dbReference type="ARBA" id="ARBA00011738"/>
    </source>
</evidence>
<dbReference type="OrthoDB" id="9807157at2"/>
<dbReference type="CDD" id="cd06454">
    <property type="entry name" value="KBL_like"/>
    <property type="match status" value="1"/>
</dbReference>
<evidence type="ECO:0000256" key="7">
    <source>
        <dbReference type="ARBA" id="ARBA00022756"/>
    </source>
</evidence>
<comment type="similarity">
    <text evidence="3">Belongs to the class-II pyridoxal-phosphate-dependent aminotransferase family. BioF subfamily.</text>
</comment>
<dbReference type="InterPro" id="IPR015421">
    <property type="entry name" value="PyrdxlP-dep_Trfase_major"/>
</dbReference>
<accession>M1PEC3</accession>
<comment type="pathway">
    <text evidence="2">Cofactor biosynthesis; biotin biosynthesis.</text>
</comment>
<sequence length="394" mass="44202">MSRYGQKLQDLEAKGRLRELTPLQRCGAGRVNYQERTLLNLSSNDYLGLGQDKELRRRFYQRLDHGDGENFALAAASSRLLTGDFLLAHRLEKELAGAYGTEAALLFNSGYHANIGILPALFGKGDLILSDKLNHASIHDGLQLSRADHKRFRHGDYKQLHGLLSRYRKQYDQVVLVSESVFSMDGDEADLERLLELKHEFDVKIYLDEAHAVGVYGENGLGKAEERGVLSDIDFLVGTFGKALASIGAFICCSKETRDYLVNHSRSFIFTTGLPPVTLNWNLFVFRHMQAMSKERKHLQRIAQQLRLGLQEKGIATGGSTNIVPVLIGEDSLALEQAKKMQELGYLVLPVRPPTVPEGTARFRFSICANMEWQDLQTLPEQLAAMAQGARREK</sequence>
<evidence type="ECO:0000256" key="5">
    <source>
        <dbReference type="ARBA" id="ARBA00013187"/>
    </source>
</evidence>
<dbReference type="KEGG" id="dsf:UWK_03405"/>
<dbReference type="EC" id="2.3.1.47" evidence="5"/>
<keyword evidence="8 12" id="KW-0663">Pyridoxal phosphate</keyword>
<dbReference type="InterPro" id="IPR004839">
    <property type="entry name" value="Aminotransferase_I/II_large"/>
</dbReference>
<evidence type="ECO:0000256" key="1">
    <source>
        <dbReference type="ARBA" id="ARBA00001933"/>
    </source>
</evidence>
<gene>
    <name evidence="14" type="ordered locus">UWK_03405</name>
</gene>
<dbReference type="GO" id="GO:0030170">
    <property type="term" value="F:pyridoxal phosphate binding"/>
    <property type="evidence" value="ECO:0007669"/>
    <property type="project" value="InterPro"/>
</dbReference>
<dbReference type="InterPro" id="IPR050087">
    <property type="entry name" value="AON_synthase_class-II"/>
</dbReference>